<evidence type="ECO:0008006" key="3">
    <source>
        <dbReference type="Google" id="ProtNLM"/>
    </source>
</evidence>
<dbReference type="EMBL" id="UGTZ01000001">
    <property type="protein sequence ID" value="SUC33591.1"/>
    <property type="molecule type" value="Genomic_DNA"/>
</dbReference>
<dbReference type="AlphaFoldDB" id="A0A379FY37"/>
<protein>
    <recommendedName>
        <fullName evidence="3">4-hydroxy-2-oxovalerate aldolase</fullName>
    </recommendedName>
</protein>
<proteinExistence type="predicted"/>
<evidence type="ECO:0000313" key="1">
    <source>
        <dbReference type="EMBL" id="SUC33591.1"/>
    </source>
</evidence>
<evidence type="ECO:0000313" key="2">
    <source>
        <dbReference type="Proteomes" id="UP000254208"/>
    </source>
</evidence>
<dbReference type="Proteomes" id="UP000254208">
    <property type="component" value="Unassembled WGS sequence"/>
</dbReference>
<reference evidence="1 2" key="1">
    <citation type="submission" date="2018-06" db="EMBL/GenBank/DDBJ databases">
        <authorList>
            <consortium name="Pathogen Informatics"/>
            <person name="Doyle S."/>
        </authorList>
    </citation>
    <scope>NUCLEOTIDE SEQUENCE [LARGE SCALE GENOMIC DNA]</scope>
    <source>
        <strain evidence="1 2">NCTC11801</strain>
    </source>
</reference>
<sequence>MKILDCTLRDGGYYNNWDFEPHVVKSYLQAVAKS</sequence>
<gene>
    <name evidence="1" type="ORF">NCTC11801_04633</name>
</gene>
<name>A0A379FY37_PRORE</name>
<organism evidence="1 2">
    <name type="scientific">Providencia rettgeri</name>
    <dbReference type="NCBI Taxonomy" id="587"/>
    <lineage>
        <taxon>Bacteria</taxon>
        <taxon>Pseudomonadati</taxon>
        <taxon>Pseudomonadota</taxon>
        <taxon>Gammaproteobacteria</taxon>
        <taxon>Enterobacterales</taxon>
        <taxon>Morganellaceae</taxon>
        <taxon>Providencia</taxon>
    </lineage>
</organism>
<accession>A0A379FY37</accession>